<keyword evidence="3" id="KW-1185">Reference proteome</keyword>
<keyword evidence="1" id="KW-0732">Signal</keyword>
<sequence precursor="true">MNATLTTSLAVLLITMSGSIATGQTNLAANPSFEYADAEGFVADDWQTRKGITVERITDGGRTGKACVRFSDDSNSQGQMVESRRIPARPGGEYTASAWLRTSDPCRPGVYLNFYDLNGRRVEHRFERTKGSPADWQRVVVQQTAPDSAWEVAIAIYAYGGDVGVFEADDAELTVTGGDEPGAPGLTRAEPGDKPMYEIGKRRELFVDDFLIDSMSGGIERRLHHPDRREVVLKLDQPWEGLTSAYFAMVPDGDRVLMYYRGQVTPGSEGQVCCVAESRDGIHFERVNAGLFDYKGSKDNNIVWKGVGAHNFTPFVDSNPAAVAAERFKAIGYSHHGHGLGAFASPDGIHWRELLDKPAITNGAFDSQNVAFWDPLRECYVDFHRKGRNGVRDVMTCTSKDFRTWTEPVFVEYGDKRLEHLYTNAIQSYSRAPHLYVGFPARFVPGRTKIEGREPPGISDAIFMSSRDGLNFQRWSNAFIRPSTEPEVWTDRNNYPAWGIIETGPEELSIYWTEHYRHPGMRLRRGVIRKDGFVSLQSAGKVGEALTRPLRIEGDSLEVNYATDATGWIRFELCKTDGTPIKGFTLYDSEALFGNELKHTVKWHGGSLSELDGKTVRLRIRMENADLYSLRFVD</sequence>
<dbReference type="InterPro" id="IPR023296">
    <property type="entry name" value="Glyco_hydro_beta-prop_sf"/>
</dbReference>
<feature type="chain" id="PRO_5012727020" description="CBM-cenC domain-containing protein" evidence="1">
    <location>
        <begin position="22"/>
        <end position="634"/>
    </location>
</feature>
<dbReference type="SUPFAM" id="SSF49785">
    <property type="entry name" value="Galactose-binding domain-like"/>
    <property type="match status" value="1"/>
</dbReference>
<evidence type="ECO:0000256" key="1">
    <source>
        <dbReference type="SAM" id="SignalP"/>
    </source>
</evidence>
<evidence type="ECO:0008006" key="4">
    <source>
        <dbReference type="Google" id="ProtNLM"/>
    </source>
</evidence>
<protein>
    <recommendedName>
        <fullName evidence="4">CBM-cenC domain-containing protein</fullName>
    </recommendedName>
</protein>
<feature type="signal peptide" evidence="1">
    <location>
        <begin position="1"/>
        <end position="21"/>
    </location>
</feature>
<dbReference type="KEGG" id="fmr:Fuma_05558"/>
<evidence type="ECO:0000313" key="2">
    <source>
        <dbReference type="EMBL" id="APZ95895.1"/>
    </source>
</evidence>
<accession>A0A1P8WPD2</accession>
<dbReference type="RefSeq" id="WP_083732375.1">
    <property type="nucleotide sequence ID" value="NZ_CP017641.1"/>
</dbReference>
<name>A0A1P8WPD2_9PLAN</name>
<dbReference type="SUPFAM" id="SSF75005">
    <property type="entry name" value="Arabinanase/levansucrase/invertase"/>
    <property type="match status" value="1"/>
</dbReference>
<dbReference type="EMBL" id="CP017641">
    <property type="protein sequence ID" value="APZ95895.1"/>
    <property type="molecule type" value="Genomic_DNA"/>
</dbReference>
<dbReference type="STRING" id="1891926.Fuma_05558"/>
<dbReference type="Gene3D" id="2.115.10.20">
    <property type="entry name" value="Glycosyl hydrolase domain, family 43"/>
    <property type="match status" value="1"/>
</dbReference>
<organism evidence="2 3">
    <name type="scientific">Fuerstiella marisgermanici</name>
    <dbReference type="NCBI Taxonomy" id="1891926"/>
    <lineage>
        <taxon>Bacteria</taxon>
        <taxon>Pseudomonadati</taxon>
        <taxon>Planctomycetota</taxon>
        <taxon>Planctomycetia</taxon>
        <taxon>Planctomycetales</taxon>
        <taxon>Planctomycetaceae</taxon>
        <taxon>Fuerstiella</taxon>
    </lineage>
</organism>
<reference evidence="2 3" key="1">
    <citation type="journal article" date="2016" name="Front. Microbiol.">
        <title>Fuerstia marisgermanicae gen. nov., sp. nov., an Unusual Member of the Phylum Planctomycetes from the German Wadden Sea.</title>
        <authorList>
            <person name="Kohn T."/>
            <person name="Heuer A."/>
            <person name="Jogler M."/>
            <person name="Vollmers J."/>
            <person name="Boedeker C."/>
            <person name="Bunk B."/>
            <person name="Rast P."/>
            <person name="Borchert D."/>
            <person name="Glockner I."/>
            <person name="Freese H.M."/>
            <person name="Klenk H.P."/>
            <person name="Overmann J."/>
            <person name="Kaster A.K."/>
            <person name="Rohde M."/>
            <person name="Wiegand S."/>
            <person name="Jogler C."/>
        </authorList>
    </citation>
    <scope>NUCLEOTIDE SEQUENCE [LARGE SCALE GENOMIC DNA]</scope>
    <source>
        <strain evidence="2 3">NH11</strain>
    </source>
</reference>
<proteinExistence type="predicted"/>
<evidence type="ECO:0000313" key="3">
    <source>
        <dbReference type="Proteomes" id="UP000187735"/>
    </source>
</evidence>
<dbReference type="InterPro" id="IPR008979">
    <property type="entry name" value="Galactose-bd-like_sf"/>
</dbReference>
<dbReference type="Proteomes" id="UP000187735">
    <property type="component" value="Chromosome"/>
</dbReference>
<dbReference type="AlphaFoldDB" id="A0A1P8WPD2"/>
<gene>
    <name evidence="2" type="ORF">Fuma_05558</name>
</gene>
<dbReference type="OrthoDB" id="180690at2"/>
<dbReference type="Gene3D" id="2.60.120.260">
    <property type="entry name" value="Galactose-binding domain-like"/>
    <property type="match status" value="1"/>
</dbReference>